<gene>
    <name evidence="1" type="ORF">UFOPK3423_00217</name>
</gene>
<evidence type="ECO:0000313" key="1">
    <source>
        <dbReference type="EMBL" id="CAB4860782.1"/>
    </source>
</evidence>
<accession>A0A6J7CQB5</accession>
<dbReference type="EMBL" id="CAFBLQ010000013">
    <property type="protein sequence ID" value="CAB4860782.1"/>
    <property type="molecule type" value="Genomic_DNA"/>
</dbReference>
<dbReference type="GO" id="GO:0005509">
    <property type="term" value="F:calcium ion binding"/>
    <property type="evidence" value="ECO:0007669"/>
    <property type="project" value="InterPro"/>
</dbReference>
<dbReference type="AlphaFoldDB" id="A0A6J7CQB5"/>
<protein>
    <submittedName>
        <fullName evidence="1">Unannotated protein</fullName>
    </submittedName>
</protein>
<sequence>MRRTRFVVAMVTAAALAALAPAGAGATDCSGTTLTDPAGNIWTSSSSGEATFSYGAASYFFSLFATYSPDTPTSCSLEAGGRQLVFPEVALSGGTIGLSMSRKVYVPSNGPAFARFITFVRNTAAHSKPLDFGFYASSGAGFLRGSSSGDLVLSGADSWGVLANQGAPADPIPGASERVLGLLWDAATSLPVTTRTSAVLESPGIVATVPPFTSPGSTPTAFYSGVVLAPGQTAAFMQVAIVRPSSSAGISAALADAAALDAAPAEIYAGLTATELSQLRNWPNPDPDGDGKRLLADNCPNVANANQKDTDRDGIGDACDPSDGVLFQGKANGIAKKTSWRTFLKGVKGKAGCGEPCAVDITLLGSLKGRATVSRTYPLILGRQRLKQRTGMRAFKVKPAKALTGTSGTIHVLLRIVLTDNSGAQRVIERPITVTG</sequence>
<reference evidence="1" key="1">
    <citation type="submission" date="2020-05" db="EMBL/GenBank/DDBJ databases">
        <authorList>
            <person name="Chiriac C."/>
            <person name="Salcher M."/>
            <person name="Ghai R."/>
            <person name="Kavagutti S V."/>
        </authorList>
    </citation>
    <scope>NUCLEOTIDE SEQUENCE</scope>
</reference>
<organism evidence="1">
    <name type="scientific">freshwater metagenome</name>
    <dbReference type="NCBI Taxonomy" id="449393"/>
    <lineage>
        <taxon>unclassified sequences</taxon>
        <taxon>metagenomes</taxon>
        <taxon>ecological metagenomes</taxon>
    </lineage>
</organism>
<dbReference type="InterPro" id="IPR028974">
    <property type="entry name" value="TSP_type-3_rpt"/>
</dbReference>
<dbReference type="SUPFAM" id="SSF103647">
    <property type="entry name" value="TSP type-3 repeat"/>
    <property type="match status" value="1"/>
</dbReference>
<dbReference type="Gene3D" id="4.10.1080.10">
    <property type="entry name" value="TSP type-3 repeat"/>
    <property type="match status" value="1"/>
</dbReference>
<proteinExistence type="predicted"/>
<name>A0A6J7CQB5_9ZZZZ</name>